<dbReference type="AlphaFoldDB" id="A0AA86JJ18"/>
<reference evidence="3" key="1">
    <citation type="submission" date="2021-10" db="EMBL/GenBank/DDBJ databases">
        <authorList>
            <person name="Mesa V."/>
        </authorList>
    </citation>
    <scope>NUCLEOTIDE SEQUENCE</scope>
    <source>
        <strain evidence="3">CC3_PB</strain>
    </source>
</reference>
<gene>
    <name evidence="3" type="ORF">CNEO_41844</name>
</gene>
<protein>
    <submittedName>
        <fullName evidence="3">Uncharacterized protein</fullName>
    </submittedName>
</protein>
<dbReference type="EMBL" id="CAKJVE010000004">
    <property type="protein sequence ID" value="CAG9705402.1"/>
    <property type="molecule type" value="Genomic_DNA"/>
</dbReference>
<organism evidence="3 4">
    <name type="scientific">Clostridium neonatale</name>
    <dbReference type="NCBI Taxonomy" id="137838"/>
    <lineage>
        <taxon>Bacteria</taxon>
        <taxon>Bacillati</taxon>
        <taxon>Bacillota</taxon>
        <taxon>Clostridia</taxon>
        <taxon>Eubacteriales</taxon>
        <taxon>Clostridiaceae</taxon>
        <taxon>Clostridium</taxon>
    </lineage>
</organism>
<sequence>MNKQQFLDLGLTEEQATKAEAESKKELEGYVEKSKFDTVNQSNKDLEKTVKERDKQLEELKKSSGDNEALKSQIETLQADNKAAKEKYEADLKELQISNAIKLAIADKAQDADLVAGLFDKTKLILGEDGKVTGLDEQLKTLQESKTFLFKPVENTDTKPQNGFKFGNPNPNPTPEPGQRASMKDAIAARLQAQMGQIK</sequence>
<keyword evidence="1" id="KW-0175">Coiled coil</keyword>
<evidence type="ECO:0000313" key="3">
    <source>
        <dbReference type="EMBL" id="CAG9705402.1"/>
    </source>
</evidence>
<evidence type="ECO:0000256" key="1">
    <source>
        <dbReference type="SAM" id="Coils"/>
    </source>
</evidence>
<feature type="region of interest" description="Disordered" evidence="2">
    <location>
        <begin position="152"/>
        <end position="183"/>
    </location>
</feature>
<evidence type="ECO:0000313" key="4">
    <source>
        <dbReference type="Proteomes" id="UP000789738"/>
    </source>
</evidence>
<accession>A0AA86JJ18</accession>
<dbReference type="InterPro" id="IPR009636">
    <property type="entry name" value="SCAF"/>
</dbReference>
<feature type="coiled-coil region" evidence="1">
    <location>
        <begin position="39"/>
        <end position="94"/>
    </location>
</feature>
<proteinExistence type="predicted"/>
<name>A0AA86JJ18_9CLOT</name>
<dbReference type="Proteomes" id="UP000789738">
    <property type="component" value="Unassembled WGS sequence"/>
</dbReference>
<dbReference type="RefSeq" id="WP_210886327.1">
    <property type="nucleotide sequence ID" value="NZ_CAKJVE010000004.1"/>
</dbReference>
<comment type="caution">
    <text evidence="3">The sequence shown here is derived from an EMBL/GenBank/DDBJ whole genome shotgun (WGS) entry which is preliminary data.</text>
</comment>
<evidence type="ECO:0000256" key="2">
    <source>
        <dbReference type="SAM" id="MobiDB-lite"/>
    </source>
</evidence>
<dbReference type="Pfam" id="PF06810">
    <property type="entry name" value="Phage_scaffold"/>
    <property type="match status" value="1"/>
</dbReference>